<evidence type="ECO:0000259" key="9">
    <source>
        <dbReference type="PROSITE" id="PS51680"/>
    </source>
</evidence>
<gene>
    <name evidence="10" type="ORF">Tco_1017720</name>
</gene>
<evidence type="ECO:0000256" key="8">
    <source>
        <dbReference type="SAM" id="MobiDB-lite"/>
    </source>
</evidence>
<evidence type="ECO:0000313" key="10">
    <source>
        <dbReference type="EMBL" id="GJT66240.1"/>
    </source>
</evidence>
<dbReference type="InterPro" id="IPR029063">
    <property type="entry name" value="SAM-dependent_MTases_sf"/>
</dbReference>
<dbReference type="SUPFAM" id="SSF53335">
    <property type="entry name" value="S-adenosyl-L-methionine-dependent methyltransferases"/>
    <property type="match status" value="1"/>
</dbReference>
<sequence>SLQVIIVHANMYQINNLSDSEDDMEFKPDPVTITQLDPNGFPSLRSIGENGASSSGTNVRSTLLGMGFAHDLVEKAIRRNGEENMDLLLETLFAYSTLETSKKRSLPPANGYKDEDLAQSNGKRKAVLISNSESSDSLECLFGDEKDVSSRSTAVPTTNSLKEDPDGECCDVMDDKKASLLMMNFTMEEVEFAISKLGEDAPVNELVDFIFAAQMASADDLNQTRPTRNEEATTETMFGTMDKTLRLLEIGFTEQDISVAIEKYGAEVSIQELAEAIVCARMGGPYVKTEEDPFSSHGDDSWMGNKFKSASMGATKVLDASFYTNLALRTEETIQASKIKDLNPVDSFKGKQPKEEEQHAAAAAEPIGLQRPKPEFADDLNSYSGSSRTAPKPPMRSTVSERQRKYKERRKAAMAVPKLIQPASCSSVDRMVAKAPLFFYGNVTNLSHDSWVKISQHLYAIKPEVVNTQFFSALSRKEGYIHNLPTENRFHVLPKPPMTIEEAIPETKKYWPSWDTRKQLSCISSETLGISQLCGSLRDILKSSKGILSPEQQKDILHQCKSLSLMWVGRNRLAPTEPESVERILGYPLNHTQIDGLSLGERLHFLKHSFQTHTLGYHLSVLKSLFPNGITLLSIYSGVGGAEITLNRLGIRLKAVVSIEPSEPRRKILRQWWENSDQTGELVQIATIQKLSSSKLESLMDKFGVFDFIICQNPYTYSARSVTMATVTEAESYTALDMTMFFEFVRVLRIVRSAIKAD</sequence>
<keyword evidence="6" id="KW-0238">DNA-binding</keyword>
<dbReference type="Proteomes" id="UP001151760">
    <property type="component" value="Unassembled WGS sequence"/>
</dbReference>
<evidence type="ECO:0000256" key="7">
    <source>
        <dbReference type="ARBA" id="ARBA00023242"/>
    </source>
</evidence>
<keyword evidence="5" id="KW-0677">Repeat</keyword>
<evidence type="ECO:0000256" key="2">
    <source>
        <dbReference type="ARBA" id="ARBA00022603"/>
    </source>
</evidence>
<reference evidence="10" key="1">
    <citation type="journal article" date="2022" name="Int. J. Mol. Sci.">
        <title>Draft Genome of Tanacetum Coccineum: Genomic Comparison of Closely Related Tanacetum-Family Plants.</title>
        <authorList>
            <person name="Yamashiro T."/>
            <person name="Shiraishi A."/>
            <person name="Nakayama K."/>
            <person name="Satake H."/>
        </authorList>
    </citation>
    <scope>NUCLEOTIDE SEQUENCE</scope>
</reference>
<comment type="subcellular location">
    <subcellularLocation>
        <location evidence="1">Nucleus</location>
    </subcellularLocation>
</comment>
<dbReference type="Gene3D" id="3.40.50.150">
    <property type="entry name" value="Vaccinia Virus protein VP39"/>
    <property type="match status" value="1"/>
</dbReference>
<keyword evidence="2" id="KW-0489">Methyltransferase</keyword>
<proteinExistence type="predicted"/>
<feature type="domain" description="SAM-dependent MTase DRM-type" evidence="9">
    <location>
        <begin position="424"/>
        <end position="758"/>
    </location>
</feature>
<dbReference type="PROSITE" id="PS51680">
    <property type="entry name" value="SAM_MT_DRM"/>
    <property type="match status" value="1"/>
</dbReference>
<feature type="non-terminal residue" evidence="10">
    <location>
        <position position="1"/>
    </location>
</feature>
<evidence type="ECO:0000256" key="5">
    <source>
        <dbReference type="ARBA" id="ARBA00022737"/>
    </source>
</evidence>
<feature type="compositionally biased region" description="Basic and acidic residues" evidence="8">
    <location>
        <begin position="345"/>
        <end position="359"/>
    </location>
</feature>
<evidence type="ECO:0000313" key="11">
    <source>
        <dbReference type="Proteomes" id="UP001151760"/>
    </source>
</evidence>
<dbReference type="InterPro" id="IPR050390">
    <property type="entry name" value="C5-Methyltransferase"/>
</dbReference>
<dbReference type="InterPro" id="IPR030380">
    <property type="entry name" value="SAM_MeTfrase_DRM"/>
</dbReference>
<dbReference type="EMBL" id="BQNB010017696">
    <property type="protein sequence ID" value="GJT66240.1"/>
    <property type="molecule type" value="Genomic_DNA"/>
</dbReference>
<name>A0ABQ5FTN4_9ASTR</name>
<dbReference type="PANTHER" id="PTHR23068:SF11">
    <property type="entry name" value="INACTIVE DNA (CYTOSINE-5)-METHYLTRANSFERASE DRM3-RELATED"/>
    <property type="match status" value="1"/>
</dbReference>
<evidence type="ECO:0000256" key="4">
    <source>
        <dbReference type="ARBA" id="ARBA00022691"/>
    </source>
</evidence>
<organism evidence="10 11">
    <name type="scientific">Tanacetum coccineum</name>
    <dbReference type="NCBI Taxonomy" id="301880"/>
    <lineage>
        <taxon>Eukaryota</taxon>
        <taxon>Viridiplantae</taxon>
        <taxon>Streptophyta</taxon>
        <taxon>Embryophyta</taxon>
        <taxon>Tracheophyta</taxon>
        <taxon>Spermatophyta</taxon>
        <taxon>Magnoliopsida</taxon>
        <taxon>eudicotyledons</taxon>
        <taxon>Gunneridae</taxon>
        <taxon>Pentapetalae</taxon>
        <taxon>asterids</taxon>
        <taxon>campanulids</taxon>
        <taxon>Asterales</taxon>
        <taxon>Asteraceae</taxon>
        <taxon>Asteroideae</taxon>
        <taxon>Anthemideae</taxon>
        <taxon>Anthemidinae</taxon>
        <taxon>Tanacetum</taxon>
    </lineage>
</organism>
<feature type="region of interest" description="Disordered" evidence="8">
    <location>
        <begin position="345"/>
        <end position="403"/>
    </location>
</feature>
<protein>
    <submittedName>
        <fullName evidence="10">Probable inactive DNA (Cytosine-5)-methyltransferase DRM3 isoform X1</fullName>
    </submittedName>
</protein>
<keyword evidence="7" id="KW-0539">Nucleus</keyword>
<keyword evidence="3" id="KW-0808">Transferase</keyword>
<reference evidence="10" key="2">
    <citation type="submission" date="2022-01" db="EMBL/GenBank/DDBJ databases">
        <authorList>
            <person name="Yamashiro T."/>
            <person name="Shiraishi A."/>
            <person name="Satake H."/>
            <person name="Nakayama K."/>
        </authorList>
    </citation>
    <scope>NUCLEOTIDE SEQUENCE</scope>
</reference>
<evidence type="ECO:0000256" key="6">
    <source>
        <dbReference type="ARBA" id="ARBA00023125"/>
    </source>
</evidence>
<comment type="caution">
    <text evidence="10">The sequence shown here is derived from an EMBL/GenBank/DDBJ whole genome shotgun (WGS) entry which is preliminary data.</text>
</comment>
<keyword evidence="11" id="KW-1185">Reference proteome</keyword>
<accession>A0ABQ5FTN4</accession>
<dbReference type="PANTHER" id="PTHR23068">
    <property type="entry name" value="DNA CYTOSINE-5- -METHYLTRANSFERASE 3-RELATED"/>
    <property type="match status" value="1"/>
</dbReference>
<evidence type="ECO:0000256" key="3">
    <source>
        <dbReference type="ARBA" id="ARBA00022679"/>
    </source>
</evidence>
<keyword evidence="4" id="KW-0949">S-adenosyl-L-methionine</keyword>
<evidence type="ECO:0000256" key="1">
    <source>
        <dbReference type="ARBA" id="ARBA00004123"/>
    </source>
</evidence>